<evidence type="ECO:0000256" key="3">
    <source>
        <dbReference type="ARBA" id="ARBA00022960"/>
    </source>
</evidence>
<evidence type="ECO:0000259" key="8">
    <source>
        <dbReference type="PROSITE" id="PS52029"/>
    </source>
</evidence>
<evidence type="ECO:0000256" key="4">
    <source>
        <dbReference type="ARBA" id="ARBA00022984"/>
    </source>
</evidence>
<dbReference type="GO" id="GO:0008360">
    <property type="term" value="P:regulation of cell shape"/>
    <property type="evidence" value="ECO:0007669"/>
    <property type="project" value="UniProtKB-UniRule"/>
</dbReference>
<organism evidence="9 10">
    <name type="scientific">Phycicoccus elongatus Lp2</name>
    <dbReference type="NCBI Taxonomy" id="1193181"/>
    <lineage>
        <taxon>Bacteria</taxon>
        <taxon>Bacillati</taxon>
        <taxon>Actinomycetota</taxon>
        <taxon>Actinomycetes</taxon>
        <taxon>Micrococcales</taxon>
        <taxon>Intrasporangiaceae</taxon>
        <taxon>Phycicoccus</taxon>
    </lineage>
</organism>
<gene>
    <name evidence="9" type="ORF">BN10_1000004</name>
</gene>
<dbReference type="InterPro" id="IPR050979">
    <property type="entry name" value="LD-transpeptidase"/>
</dbReference>
<evidence type="ECO:0000256" key="7">
    <source>
        <dbReference type="SAM" id="SignalP"/>
    </source>
</evidence>
<feature type="active site" description="Nucleophile" evidence="6">
    <location>
        <position position="447"/>
    </location>
</feature>
<dbReference type="UniPathway" id="UPA00219"/>
<protein>
    <recommendedName>
        <fullName evidence="8">L,D-TPase catalytic domain-containing protein</fullName>
    </recommendedName>
</protein>
<dbReference type="STRING" id="1193181.BN10_1000004"/>
<evidence type="ECO:0000313" key="10">
    <source>
        <dbReference type="Proteomes" id="UP000013167"/>
    </source>
</evidence>
<dbReference type="GO" id="GO:0018104">
    <property type="term" value="P:peptidoglycan-protein cross-linking"/>
    <property type="evidence" value="ECO:0007669"/>
    <property type="project" value="TreeGrafter"/>
</dbReference>
<dbReference type="GO" id="GO:0071972">
    <property type="term" value="F:peptidoglycan L,D-transpeptidase activity"/>
    <property type="evidence" value="ECO:0007669"/>
    <property type="project" value="TreeGrafter"/>
</dbReference>
<keyword evidence="7" id="KW-0732">Signal</keyword>
<evidence type="ECO:0000256" key="6">
    <source>
        <dbReference type="PROSITE-ProRule" id="PRU01373"/>
    </source>
</evidence>
<keyword evidence="10" id="KW-1185">Reference proteome</keyword>
<dbReference type="Pfam" id="PF03734">
    <property type="entry name" value="YkuD"/>
    <property type="match status" value="1"/>
</dbReference>
<feature type="signal peptide" evidence="7">
    <location>
        <begin position="1"/>
        <end position="27"/>
    </location>
</feature>
<evidence type="ECO:0000256" key="1">
    <source>
        <dbReference type="ARBA" id="ARBA00004752"/>
    </source>
</evidence>
<dbReference type="eggNOG" id="COG1376">
    <property type="taxonomic scope" value="Bacteria"/>
</dbReference>
<dbReference type="GO" id="GO:0005576">
    <property type="term" value="C:extracellular region"/>
    <property type="evidence" value="ECO:0007669"/>
    <property type="project" value="TreeGrafter"/>
</dbReference>
<dbReference type="GO" id="GO:0016740">
    <property type="term" value="F:transferase activity"/>
    <property type="evidence" value="ECO:0007669"/>
    <property type="project" value="UniProtKB-KW"/>
</dbReference>
<reference evidence="9 10" key="1">
    <citation type="journal article" date="2013" name="ISME J.">
        <title>A metabolic model for members of the genus Tetrasphaera involved in enhanced biological phosphorus removal.</title>
        <authorList>
            <person name="Kristiansen R."/>
            <person name="Nguyen H.T.T."/>
            <person name="Saunders A.M."/>
            <person name="Nielsen J.L."/>
            <person name="Wimmer R."/>
            <person name="Le V.Q."/>
            <person name="McIlroy S.J."/>
            <person name="Petrovski S."/>
            <person name="Seviour R.J."/>
            <person name="Calteau A."/>
            <person name="Nielsen K.L."/>
            <person name="Nielsen P.H."/>
        </authorList>
    </citation>
    <scope>NUCLEOTIDE SEQUENCE [LARGE SCALE GENOMIC DNA]</scope>
    <source>
        <strain evidence="9 10">Lp2</strain>
    </source>
</reference>
<dbReference type="Pfam" id="PF12229">
    <property type="entry name" value="PG_binding_4"/>
    <property type="match status" value="1"/>
</dbReference>
<keyword evidence="3 6" id="KW-0133">Cell shape</keyword>
<evidence type="ECO:0000256" key="2">
    <source>
        <dbReference type="ARBA" id="ARBA00022679"/>
    </source>
</evidence>
<dbReference type="PANTHER" id="PTHR30582">
    <property type="entry name" value="L,D-TRANSPEPTIDASE"/>
    <property type="match status" value="1"/>
</dbReference>
<proteinExistence type="predicted"/>
<comment type="caution">
    <text evidence="9">The sequence shown here is derived from an EMBL/GenBank/DDBJ whole genome shotgun (WGS) entry which is preliminary data.</text>
</comment>
<dbReference type="InterPro" id="IPR038063">
    <property type="entry name" value="Transpep_catalytic_dom"/>
</dbReference>
<keyword evidence="4 6" id="KW-0573">Peptidoglycan synthesis</keyword>
<keyword evidence="2" id="KW-0808">Transferase</keyword>
<keyword evidence="5 6" id="KW-0961">Cell wall biogenesis/degradation</keyword>
<dbReference type="SUPFAM" id="SSF141523">
    <property type="entry name" value="L,D-transpeptidase catalytic domain-like"/>
    <property type="match status" value="1"/>
</dbReference>
<evidence type="ECO:0000256" key="5">
    <source>
        <dbReference type="ARBA" id="ARBA00023316"/>
    </source>
</evidence>
<accession>N0DXC9</accession>
<comment type="pathway">
    <text evidence="1 6">Cell wall biogenesis; peptidoglycan biosynthesis.</text>
</comment>
<dbReference type="Gene3D" id="2.40.440.10">
    <property type="entry name" value="L,D-transpeptidase catalytic domain-like"/>
    <property type="match status" value="1"/>
</dbReference>
<feature type="active site" description="Proton donor/acceptor" evidence="6">
    <location>
        <position position="431"/>
    </location>
</feature>
<dbReference type="CDD" id="cd16913">
    <property type="entry name" value="YkuD_like"/>
    <property type="match status" value="1"/>
</dbReference>
<dbReference type="InterPro" id="IPR022029">
    <property type="entry name" value="YoaR-like_PG-bd"/>
</dbReference>
<dbReference type="Proteomes" id="UP000013167">
    <property type="component" value="Unassembled WGS sequence"/>
</dbReference>
<dbReference type="PANTHER" id="PTHR30582:SF2">
    <property type="entry name" value="L,D-TRANSPEPTIDASE YCIB-RELATED"/>
    <property type="match status" value="1"/>
</dbReference>
<dbReference type="PROSITE" id="PS52029">
    <property type="entry name" value="LD_TPASE"/>
    <property type="match status" value="1"/>
</dbReference>
<dbReference type="RefSeq" id="WP_010851387.1">
    <property type="nucleotide sequence ID" value="NZ_HF570956.1"/>
</dbReference>
<sequence length="472" mass="48897">MKKLTRVLVATTATLAIAVGGAATAYAAHYQDRALPGSSLAGVQVSGQTRAELATSLRQRVADTKITVATPSGRTTASLADLGYKVDVDATVARVFDENSQLSSYVKALTTDRSVGVVSTFDPQVMDSYVAELASTDGTPAANAKVIRAEGASAFTVTPAVAGKTIDPASFQDVVKKAATDLVAATANAKIIDLPAAVSTESAQAIADQANAIVTAPVTITAEGKTFTATEQEKAAWVTVGEKDGAPTAPTVDAAKIGEWVTKQAGSVTVKPVKGVRNVNSQGAVLSVVTKAKDGVDVGNAQQVAEALAAKLTAGQGAQEAFTTTVVQATWTERKIADGAQNLAYQAADGEKWIDVNLANKTMTAYVGAAPAFGPISVVDGGAQTPTVTGTYKVYLKFQKQTMRGENADGTNYEAPDVPWVTYFYRGYALHGAPWRSSFGYSGSHGCVNLPVSVAKQVYDFAPLGTPVVVHR</sequence>
<dbReference type="EMBL" id="CAIZ01000003">
    <property type="protein sequence ID" value="CCH68483.1"/>
    <property type="molecule type" value="Genomic_DNA"/>
</dbReference>
<name>N0DXC9_9MICO</name>
<dbReference type="GO" id="GO:0071555">
    <property type="term" value="P:cell wall organization"/>
    <property type="evidence" value="ECO:0007669"/>
    <property type="project" value="UniProtKB-UniRule"/>
</dbReference>
<dbReference type="HOGENOM" id="CLU_029999_1_0_11"/>
<dbReference type="AlphaFoldDB" id="N0DXC9"/>
<evidence type="ECO:0000313" key="9">
    <source>
        <dbReference type="EMBL" id="CCH68483.1"/>
    </source>
</evidence>
<dbReference type="InterPro" id="IPR005490">
    <property type="entry name" value="LD_TPept_cat_dom"/>
</dbReference>
<feature type="chain" id="PRO_5004106140" description="L,D-TPase catalytic domain-containing protein" evidence="7">
    <location>
        <begin position="28"/>
        <end position="472"/>
    </location>
</feature>
<feature type="domain" description="L,D-TPase catalytic" evidence="8">
    <location>
        <begin position="352"/>
        <end position="471"/>
    </location>
</feature>